<evidence type="ECO:0000256" key="1">
    <source>
        <dbReference type="SAM" id="MobiDB-lite"/>
    </source>
</evidence>
<dbReference type="InterPro" id="IPR013087">
    <property type="entry name" value="Znf_C2H2_type"/>
</dbReference>
<feature type="domain" description="C2H2-type" evidence="2">
    <location>
        <begin position="209"/>
        <end position="234"/>
    </location>
</feature>
<proteinExistence type="predicted"/>
<dbReference type="RefSeq" id="XP_066073092.1">
    <property type="nucleotide sequence ID" value="XM_066216995.1"/>
</dbReference>
<dbReference type="Proteomes" id="UP001355207">
    <property type="component" value="Chromosome 1"/>
</dbReference>
<reference evidence="3 4" key="1">
    <citation type="submission" date="2024-01" db="EMBL/GenBank/DDBJ databases">
        <title>Comparative genomics of Cryptococcus and Kwoniella reveals pathogenesis evolution and contrasting modes of karyotype evolution via chromosome fusion or intercentromeric recombination.</title>
        <authorList>
            <person name="Coelho M.A."/>
            <person name="David-Palma M."/>
            <person name="Shea T."/>
            <person name="Bowers K."/>
            <person name="McGinley-Smith S."/>
            <person name="Mohammad A.W."/>
            <person name="Gnirke A."/>
            <person name="Yurkov A.M."/>
            <person name="Nowrousian M."/>
            <person name="Sun S."/>
            <person name="Cuomo C.A."/>
            <person name="Heitman J."/>
        </authorList>
    </citation>
    <scope>NUCLEOTIDE SEQUENCE [LARGE SCALE GENOMIC DNA]</scope>
    <source>
        <strain evidence="3 4">CBS 6074</strain>
    </source>
</reference>
<feature type="region of interest" description="Disordered" evidence="1">
    <location>
        <begin position="1"/>
        <end position="93"/>
    </location>
</feature>
<dbReference type="AlphaFoldDB" id="A0AAX4JN60"/>
<evidence type="ECO:0000259" key="2">
    <source>
        <dbReference type="SMART" id="SM00355"/>
    </source>
</evidence>
<feature type="compositionally biased region" description="Basic and acidic residues" evidence="1">
    <location>
        <begin position="74"/>
        <end position="92"/>
    </location>
</feature>
<name>A0AAX4JN60_9TREE</name>
<feature type="compositionally biased region" description="Basic and acidic residues" evidence="1">
    <location>
        <begin position="523"/>
        <end position="534"/>
    </location>
</feature>
<feature type="domain" description="C2H2-type" evidence="2">
    <location>
        <begin position="245"/>
        <end position="270"/>
    </location>
</feature>
<evidence type="ECO:0000313" key="3">
    <source>
        <dbReference type="EMBL" id="WWC86329.1"/>
    </source>
</evidence>
<feature type="region of interest" description="Disordered" evidence="1">
    <location>
        <begin position="497"/>
        <end position="550"/>
    </location>
</feature>
<gene>
    <name evidence="3" type="ORF">L201_001202</name>
</gene>
<feature type="compositionally biased region" description="Polar residues" evidence="1">
    <location>
        <begin position="44"/>
        <end position="69"/>
    </location>
</feature>
<sequence length="550" mass="62417">MNRYEPYPRTISSSSSSEYIQYGQPSINARPAPSQWKRPFQSYEVKQNPSLKTKSIKLQPSNSSRSRYQLSRGAQRDAKYDKKEAQKAESRIKAKSQHIMLPPQPPPHLLQPVHPAYRQYSKETYYQQQPFELDKGSSRPPFIVPIASNRRDQQDARERMRQNQILVIEGAGSAHQRSTKIAAVRVRYPHDEKRIKSIQLQVFVRAKPTHCEWKDCQAILNSWASLEKHIHHCHLHPKYTAPGPISCQWQGCDQVFPNRGDCEHHVLVNHMAPYCARCPFNCEYEGSNFELLMAHIDRRHPHCTRDDFVPGLIHQKPNLPPLSTLPPLPCLNDKPDKYHPLVDEIKPWSGGIDKRNRRMVIARCMKRKNPTGVDAFVDKKGAGAAIKVIIENARRLNTVSSNSSSALRNIVENDLLFANDEDKDNIHVPDSEGMPLNKTTIELVDVLGSAKLAAEEARKDLDIRSDYTDQSSNYGISSSTSGEISPASVLSFSTSEVGSSLSRPCSVDPKENHRQNPMVNKRKGSERLRLKLERSNSTSSYVDSLYSEES</sequence>
<organism evidence="3 4">
    <name type="scientific">Kwoniella dendrophila CBS 6074</name>
    <dbReference type="NCBI Taxonomy" id="1295534"/>
    <lineage>
        <taxon>Eukaryota</taxon>
        <taxon>Fungi</taxon>
        <taxon>Dikarya</taxon>
        <taxon>Basidiomycota</taxon>
        <taxon>Agaricomycotina</taxon>
        <taxon>Tremellomycetes</taxon>
        <taxon>Tremellales</taxon>
        <taxon>Cryptococcaceae</taxon>
        <taxon>Kwoniella</taxon>
    </lineage>
</organism>
<dbReference type="EMBL" id="CP144098">
    <property type="protein sequence ID" value="WWC86329.1"/>
    <property type="molecule type" value="Genomic_DNA"/>
</dbReference>
<keyword evidence="4" id="KW-1185">Reference proteome</keyword>
<feature type="domain" description="C2H2-type" evidence="2">
    <location>
        <begin position="276"/>
        <end position="300"/>
    </location>
</feature>
<dbReference type="SMART" id="SM00355">
    <property type="entry name" value="ZnF_C2H2"/>
    <property type="match status" value="3"/>
</dbReference>
<protein>
    <recommendedName>
        <fullName evidence="2">C2H2-type domain-containing protein</fullName>
    </recommendedName>
</protein>
<dbReference type="GeneID" id="91091874"/>
<evidence type="ECO:0000313" key="4">
    <source>
        <dbReference type="Proteomes" id="UP001355207"/>
    </source>
</evidence>
<accession>A0AAX4JN60</accession>